<dbReference type="Gene3D" id="3.40.50.150">
    <property type="entry name" value="Vaccinia Virus protein VP39"/>
    <property type="match status" value="1"/>
</dbReference>
<sequence>MLSYQHAFHVGNMADVHKHLALHAVIQHMHRKASAVTYIDTHAGRGLYPLDAPETRKLAEYRQGVELLWKQQGEVSKNSLLKTWLASMAPLQQMGGDGGMTHYPGSPWWLVQGLRAQDRLHLYELHPGEHAHLGDQPLPDNAQRHHDDGLKGILRLMPVDTPRVCALIDPSYERKGEYVEVAETLHRLSRKARHAIALVWYPLLPAGHHHELLDRLRDTGMRKLWRSQLYWRSPETEARGMYGSGLLVFNPPWGLDARLDESLGIMLSCLPEEAGYQADWWVGE</sequence>
<dbReference type="GO" id="GO:0036307">
    <property type="term" value="F:23S rRNA (adenine(2030)-N(6))-methyltransferase activity"/>
    <property type="evidence" value="ECO:0007669"/>
    <property type="project" value="UniProtKB-UniRule"/>
</dbReference>
<comment type="subunit">
    <text evidence="1">Monomer.</text>
</comment>
<dbReference type="SUPFAM" id="SSF53335">
    <property type="entry name" value="S-adenosyl-L-methionine-dependent methyltransferases"/>
    <property type="match status" value="1"/>
</dbReference>
<keyword evidence="1" id="KW-0694">RNA-binding</keyword>
<feature type="active site" description="Proton acceptor" evidence="1">
    <location>
        <position position="169"/>
    </location>
</feature>
<dbReference type="PANTHER" id="PTHR37426">
    <property type="entry name" value="RIBOSOMAL RNA LARGE SUBUNIT METHYLTRANSFERASE J"/>
    <property type="match status" value="1"/>
</dbReference>
<comment type="function">
    <text evidence="1">Specifically methylates the adenine in position 2030 of 23S rRNA.</text>
</comment>
<dbReference type="InterPro" id="IPR007473">
    <property type="entry name" value="RlmJ"/>
</dbReference>
<dbReference type="Pfam" id="PF04378">
    <property type="entry name" value="RsmJ"/>
    <property type="match status" value="1"/>
</dbReference>
<feature type="binding site" evidence="1">
    <location>
        <position position="124"/>
    </location>
    <ligand>
        <name>S-adenosyl-L-methionine</name>
        <dbReference type="ChEBI" id="CHEBI:59789"/>
    </ligand>
</feature>
<dbReference type="EMBL" id="FNNI01000003">
    <property type="protein sequence ID" value="SDW94594.1"/>
    <property type="molecule type" value="Genomic_DNA"/>
</dbReference>
<name>A0A1H2XQ15_9GAMM</name>
<accession>A0A1H2XQ15</accession>
<comment type="catalytic activity">
    <reaction evidence="1">
        <text>adenosine(2030) in 23S rRNA + S-adenosyl-L-methionine = N(6)-methyladenosine(2030) in 23S rRNA + S-adenosyl-L-homocysteine + H(+)</text>
        <dbReference type="Rhea" id="RHEA:43736"/>
        <dbReference type="Rhea" id="RHEA-COMP:10668"/>
        <dbReference type="Rhea" id="RHEA-COMP:10669"/>
        <dbReference type="ChEBI" id="CHEBI:15378"/>
        <dbReference type="ChEBI" id="CHEBI:57856"/>
        <dbReference type="ChEBI" id="CHEBI:59789"/>
        <dbReference type="ChEBI" id="CHEBI:74411"/>
        <dbReference type="ChEBI" id="CHEBI:74449"/>
        <dbReference type="EC" id="2.1.1.266"/>
    </reaction>
</comment>
<organism evidence="2 3">
    <name type="scientific">Aidingimonas halophila</name>
    <dbReference type="NCBI Taxonomy" id="574349"/>
    <lineage>
        <taxon>Bacteria</taxon>
        <taxon>Pseudomonadati</taxon>
        <taxon>Pseudomonadota</taxon>
        <taxon>Gammaproteobacteria</taxon>
        <taxon>Oceanospirillales</taxon>
        <taxon>Halomonadaceae</taxon>
        <taxon>Aidingimonas</taxon>
    </lineage>
</organism>
<dbReference type="OrthoDB" id="9791274at2"/>
<feature type="binding site" evidence="1">
    <location>
        <begin position="148"/>
        <end position="149"/>
    </location>
    <ligand>
        <name>S-adenosyl-L-methionine</name>
        <dbReference type="ChEBI" id="CHEBI:59789"/>
    </ligand>
</feature>
<dbReference type="AlphaFoldDB" id="A0A1H2XQ15"/>
<comment type="similarity">
    <text evidence="1">Belongs to the RlmJ family.</text>
</comment>
<keyword evidence="1 2" id="KW-0808">Transferase</keyword>
<feature type="site" description="Interaction with substrate rRNA" evidence="1">
    <location>
        <position position="4"/>
    </location>
</feature>
<dbReference type="GO" id="GO:0003723">
    <property type="term" value="F:RNA binding"/>
    <property type="evidence" value="ECO:0007669"/>
    <property type="project" value="UniProtKB-UniRule"/>
</dbReference>
<dbReference type="InterPro" id="IPR029063">
    <property type="entry name" value="SAM-dependent_MTases_sf"/>
</dbReference>
<keyword evidence="1" id="KW-0698">rRNA processing</keyword>
<feature type="binding site" evidence="1">
    <location>
        <position position="106"/>
    </location>
    <ligand>
        <name>S-adenosyl-L-methionine</name>
        <dbReference type="ChEBI" id="CHEBI:59789"/>
    </ligand>
</feature>
<feature type="binding site" evidence="1">
    <location>
        <position position="19"/>
    </location>
    <ligand>
        <name>S-adenosyl-L-methionine</name>
        <dbReference type="ChEBI" id="CHEBI:59789"/>
    </ligand>
</feature>
<evidence type="ECO:0000256" key="1">
    <source>
        <dbReference type="HAMAP-Rule" id="MF_00934"/>
    </source>
</evidence>
<gene>
    <name evidence="1" type="primary">rlmJ</name>
    <name evidence="2" type="ORF">SAMN05443545_103256</name>
</gene>
<dbReference type="PANTHER" id="PTHR37426:SF1">
    <property type="entry name" value="RIBOSOMAL RNA LARGE SUBUNIT METHYLTRANSFERASE J"/>
    <property type="match status" value="1"/>
</dbReference>
<keyword evidence="3" id="KW-1185">Reference proteome</keyword>
<dbReference type="Proteomes" id="UP000198500">
    <property type="component" value="Unassembled WGS sequence"/>
</dbReference>
<feature type="binding site" evidence="1">
    <location>
        <position position="169"/>
    </location>
    <ligand>
        <name>S-adenosyl-L-methionine</name>
        <dbReference type="ChEBI" id="CHEBI:59789"/>
    </ligand>
</feature>
<dbReference type="EC" id="2.1.1.266" evidence="1"/>
<dbReference type="HAMAP" id="MF_00934">
    <property type="entry name" value="23SrRNA_methyltr_J"/>
    <property type="match status" value="1"/>
</dbReference>
<dbReference type="STRING" id="574349.SAMN05443545_103256"/>
<dbReference type="GO" id="GO:0005829">
    <property type="term" value="C:cytosol"/>
    <property type="evidence" value="ECO:0007669"/>
    <property type="project" value="TreeGrafter"/>
</dbReference>
<keyword evidence="1" id="KW-0949">S-adenosyl-L-methionine</keyword>
<evidence type="ECO:0000313" key="3">
    <source>
        <dbReference type="Proteomes" id="UP000198500"/>
    </source>
</evidence>
<protein>
    <recommendedName>
        <fullName evidence="1">Ribosomal RNA large subunit methyltransferase J</fullName>
        <ecNumber evidence="1">2.1.1.266</ecNumber>
    </recommendedName>
    <alternativeName>
        <fullName evidence="1">23S rRNA (adenine(2030)-N6)-methyltransferase</fullName>
    </alternativeName>
    <alternativeName>
        <fullName evidence="1">23S rRNA m6A2030 methyltransferase</fullName>
    </alternativeName>
</protein>
<dbReference type="GO" id="GO:0070475">
    <property type="term" value="P:rRNA base methylation"/>
    <property type="evidence" value="ECO:0007669"/>
    <property type="project" value="UniProtKB-UniRule"/>
</dbReference>
<reference evidence="2 3" key="1">
    <citation type="submission" date="2016-10" db="EMBL/GenBank/DDBJ databases">
        <authorList>
            <person name="de Groot N.N."/>
        </authorList>
    </citation>
    <scope>NUCLEOTIDE SEQUENCE [LARGE SCALE GENOMIC DNA]</scope>
    <source>
        <strain evidence="2 3">DSM 19219</strain>
    </source>
</reference>
<feature type="binding site" evidence="1">
    <location>
        <position position="42"/>
    </location>
    <ligand>
        <name>S-adenosyl-L-methionine</name>
        <dbReference type="ChEBI" id="CHEBI:59789"/>
    </ligand>
</feature>
<proteinExistence type="inferred from homology"/>
<evidence type="ECO:0000313" key="2">
    <source>
        <dbReference type="EMBL" id="SDW94594.1"/>
    </source>
</evidence>
<keyword evidence="1 2" id="KW-0489">Methyltransferase</keyword>